<feature type="compositionally biased region" description="Polar residues" evidence="2">
    <location>
        <begin position="541"/>
        <end position="553"/>
    </location>
</feature>
<dbReference type="InterPro" id="IPR004147">
    <property type="entry name" value="ABC1_dom"/>
</dbReference>
<proteinExistence type="inferred from homology"/>
<keyword evidence="6" id="KW-1185">Reference proteome</keyword>
<dbReference type="AlphaFoldDB" id="A0A8K0NRN1"/>
<accession>A0A8K0NRN1</accession>
<comment type="similarity">
    <text evidence="1">Belongs to the protein kinase superfamily. ADCK protein kinase family.</text>
</comment>
<feature type="region of interest" description="Disordered" evidence="2">
    <location>
        <begin position="230"/>
        <end position="258"/>
    </location>
</feature>
<protein>
    <recommendedName>
        <fullName evidence="7">ABC1 atypical kinase-like domain-containing protein</fullName>
    </recommendedName>
</protein>
<comment type="caution">
    <text evidence="5">The sequence shown here is derived from an EMBL/GenBank/DDBJ whole genome shotgun (WGS) entry which is preliminary data.</text>
</comment>
<dbReference type="Pfam" id="PF09350">
    <property type="entry name" value="DJC28_CD"/>
    <property type="match status" value="1"/>
</dbReference>
<feature type="compositionally biased region" description="Low complexity" evidence="2">
    <location>
        <begin position="38"/>
        <end position="57"/>
    </location>
</feature>
<feature type="region of interest" description="Disordered" evidence="2">
    <location>
        <begin position="32"/>
        <end position="69"/>
    </location>
</feature>
<evidence type="ECO:0000313" key="6">
    <source>
        <dbReference type="Proteomes" id="UP000812966"/>
    </source>
</evidence>
<reference evidence="5" key="1">
    <citation type="submission" date="2020-04" db="EMBL/GenBank/DDBJ databases">
        <title>Analysis of mating type loci in Filobasidium floriforme.</title>
        <authorList>
            <person name="Nowrousian M."/>
        </authorList>
    </citation>
    <scope>NUCLEOTIDE SEQUENCE</scope>
    <source>
        <strain evidence="5">CBS 6242</strain>
    </source>
</reference>
<feature type="compositionally biased region" description="Polar residues" evidence="2">
    <location>
        <begin position="232"/>
        <end position="244"/>
    </location>
</feature>
<dbReference type="GO" id="GO:0005739">
    <property type="term" value="C:mitochondrion"/>
    <property type="evidence" value="ECO:0007669"/>
    <property type="project" value="TreeGrafter"/>
</dbReference>
<organism evidence="5 6">
    <name type="scientific">Filobasidium floriforme</name>
    <dbReference type="NCBI Taxonomy" id="5210"/>
    <lineage>
        <taxon>Eukaryota</taxon>
        <taxon>Fungi</taxon>
        <taxon>Dikarya</taxon>
        <taxon>Basidiomycota</taxon>
        <taxon>Agaricomycotina</taxon>
        <taxon>Tremellomycetes</taxon>
        <taxon>Filobasidiales</taxon>
        <taxon>Filobasidiaceae</taxon>
        <taxon>Filobasidium</taxon>
    </lineage>
</organism>
<evidence type="ECO:0000256" key="2">
    <source>
        <dbReference type="SAM" id="MobiDB-lite"/>
    </source>
</evidence>
<feature type="region of interest" description="Disordered" evidence="2">
    <location>
        <begin position="157"/>
        <end position="183"/>
    </location>
</feature>
<feature type="domain" description="DnaJ homologue subfamily C member 28 conserved" evidence="4">
    <location>
        <begin position="312"/>
        <end position="380"/>
    </location>
</feature>
<evidence type="ECO:0000313" key="5">
    <source>
        <dbReference type="EMBL" id="KAG7562456.1"/>
    </source>
</evidence>
<dbReference type="PANTHER" id="PTHR45890">
    <property type="entry name" value="AARF DOMAIN CONTAINING KINASE 2 (PREDICTED)"/>
    <property type="match status" value="1"/>
</dbReference>
<dbReference type="SUPFAM" id="SSF56112">
    <property type="entry name" value="Protein kinase-like (PK-like)"/>
    <property type="match status" value="1"/>
</dbReference>
<gene>
    <name evidence="5" type="ORF">FFLO_02130</name>
</gene>
<feature type="region of interest" description="Disordered" evidence="2">
    <location>
        <begin position="541"/>
        <end position="571"/>
    </location>
</feature>
<name>A0A8K0NRN1_9TREE</name>
<dbReference type="Proteomes" id="UP000812966">
    <property type="component" value="Unassembled WGS sequence"/>
</dbReference>
<feature type="compositionally biased region" description="Low complexity" evidence="2">
    <location>
        <begin position="159"/>
        <end position="168"/>
    </location>
</feature>
<dbReference type="InterPro" id="IPR011009">
    <property type="entry name" value="Kinase-like_dom_sf"/>
</dbReference>
<dbReference type="CDD" id="cd13971">
    <property type="entry name" value="ADCK2-like"/>
    <property type="match status" value="1"/>
</dbReference>
<feature type="domain" description="ABC1 atypical kinase-like" evidence="3">
    <location>
        <begin position="764"/>
        <end position="918"/>
    </location>
</feature>
<dbReference type="InterPro" id="IPR018961">
    <property type="entry name" value="DnaJ_homolog_subfam-C_membr-28"/>
</dbReference>
<evidence type="ECO:0000256" key="1">
    <source>
        <dbReference type="ARBA" id="ARBA00009670"/>
    </source>
</evidence>
<evidence type="ECO:0000259" key="4">
    <source>
        <dbReference type="Pfam" id="PF09350"/>
    </source>
</evidence>
<dbReference type="Pfam" id="PF03109">
    <property type="entry name" value="ABC1"/>
    <property type="match status" value="2"/>
</dbReference>
<dbReference type="InterPro" id="IPR044095">
    <property type="entry name" value="ADCK2_dom"/>
</dbReference>
<feature type="domain" description="ABC1 atypical kinase-like" evidence="3">
    <location>
        <begin position="685"/>
        <end position="736"/>
    </location>
</feature>
<dbReference type="EMBL" id="JABELV010000032">
    <property type="protein sequence ID" value="KAG7562456.1"/>
    <property type="molecule type" value="Genomic_DNA"/>
</dbReference>
<evidence type="ECO:0000259" key="3">
    <source>
        <dbReference type="Pfam" id="PF03109"/>
    </source>
</evidence>
<sequence length="1168" mass="130202">MSFRLSACRGVLPSRAQLPCCSPRVFKLSRPTRITQRSLATSSTSPDSPPSSDAISSNAEAGENAARQEELTGSAKLMAEALVEEETMKAKEHWRELREKEAESAPVWTGEESQKDAVLRMLVDSPANRPLRSDLVQSAEEKIKQALKKVDLSPRVIPTSTESTSTTSGLFGSQPGTPEESARQFRPLSEAILAERDIPPEDFKPWMARYVARDSPGVSPSVLYGKFLPSSAKRSSNQQTSQMSLLDKPAGFNPNDPKHRKAWKEMKQTEKLVGRVEGAREGALDYRVGGKQGTESHGRVQGLSSLRAWEGLVEERIQQAQQAGWFKNVPGRGKPMKEDPDLLHMDRTEFHLNRIMKRQGAKPPWIELQNELDAAHASFRSTLLESYSRAVVRSLVTSPYHDNASLGALTVEDISKLRDSRWQAREQAYHVEHIKSLNNIVRRMNAQAPQVARRGLVVLENELDLLYRDAAPIIHTELVKRRNADWDKKKARGDFRYGSEDNSGNGNGAFSGAWQLSTGKVGLVFVAMGGLTYIVQQTVSTNGKGSNSSQGSRGDQYGNRGNHGGSSVVASSPAEEEVGFSPIRIIKVYILEPISTFFRFLRLAMLFGPVILTAPMLLVGTPAASKRRRAGVVVDEGERWGAVWWFGFLVRQMEKAGPTFIKLGQWAASRADLFPASLCELMGKLHSNGHPHALSYTKKVLEEAFQELFDDIFDEFEEEPIGCGAIAQVYRAKLNSKLLPESFMAKRTKQSTKDGVPIEEVVNTSVAVKVVHPRVEQNIRRDLAIMSLFANVLNLFPGMEWLSLPEEVDVFGDMMNMQLDLRVEANNLERFINNFEHRGPGISFPRPIRTKGEHTGDAARKVLVEEYEDALPLKYFLVNGGGQYDAAIANSGLDAFLNMLLLDNWTHGDLHPGNIMIRFYKATTKDFFQHLASQFFSTPEPADPILSTETASIIKRLRAVHNDPEQWVAELDRLAAEGYEPELIFIDAGLVTTLDPTNRRNFLDLFQAIAEFDGYKAGHLMVERCRNPELVIDAETFALKIQHLVLRVKSTTFSLAAIKISDILTDVLKNVRDHHVKLEGDFVNTVISILLLEGIGRRLKDDLDLLKSALPILRQLGRQMGTKEAIAQVPKGNIWAMAKIWVYLEAREIAGSSTVTNIDDWVKFSGFD</sequence>
<dbReference type="InterPro" id="IPR052402">
    <property type="entry name" value="ADCK_kinase"/>
</dbReference>
<dbReference type="PANTHER" id="PTHR45890:SF1">
    <property type="entry name" value="AARF DOMAIN CONTAINING KINASE 2"/>
    <property type="match status" value="1"/>
</dbReference>
<evidence type="ECO:0008006" key="7">
    <source>
        <dbReference type="Google" id="ProtNLM"/>
    </source>
</evidence>